<protein>
    <submittedName>
        <fullName evidence="1">Uncharacterized protein</fullName>
    </submittedName>
</protein>
<accession>A0AAV5TUH6</accession>
<name>A0AAV5TUH6_9BILA</name>
<feature type="non-terminal residue" evidence="1">
    <location>
        <position position="1"/>
    </location>
</feature>
<reference evidence="1" key="1">
    <citation type="submission" date="2023-10" db="EMBL/GenBank/DDBJ databases">
        <title>Genome assembly of Pristionchus species.</title>
        <authorList>
            <person name="Yoshida K."/>
            <person name="Sommer R.J."/>
        </authorList>
    </citation>
    <scope>NUCLEOTIDE SEQUENCE</scope>
    <source>
        <strain evidence="1">RS0144</strain>
    </source>
</reference>
<dbReference type="Proteomes" id="UP001432027">
    <property type="component" value="Unassembled WGS sequence"/>
</dbReference>
<evidence type="ECO:0000313" key="2">
    <source>
        <dbReference type="Proteomes" id="UP001432027"/>
    </source>
</evidence>
<keyword evidence="2" id="KW-1185">Reference proteome</keyword>
<proteinExistence type="predicted"/>
<organism evidence="1 2">
    <name type="scientific">Pristionchus entomophagus</name>
    <dbReference type="NCBI Taxonomy" id="358040"/>
    <lineage>
        <taxon>Eukaryota</taxon>
        <taxon>Metazoa</taxon>
        <taxon>Ecdysozoa</taxon>
        <taxon>Nematoda</taxon>
        <taxon>Chromadorea</taxon>
        <taxon>Rhabditida</taxon>
        <taxon>Rhabditina</taxon>
        <taxon>Diplogasteromorpha</taxon>
        <taxon>Diplogasteroidea</taxon>
        <taxon>Neodiplogasteridae</taxon>
        <taxon>Pristionchus</taxon>
    </lineage>
</organism>
<dbReference type="EMBL" id="BTSX01000004">
    <property type="protein sequence ID" value="GMS97882.1"/>
    <property type="molecule type" value="Genomic_DNA"/>
</dbReference>
<sequence>ALWPSLPSPARKLMFSRDQILDGEVPGTILLVLSENGSLYVAKENNLICQAVHSKPWGSDLVCMNQNEGKWTRLKGSFNEI</sequence>
<evidence type="ECO:0000313" key="1">
    <source>
        <dbReference type="EMBL" id="GMS97882.1"/>
    </source>
</evidence>
<gene>
    <name evidence="1" type="ORF">PENTCL1PPCAC_20057</name>
</gene>
<dbReference type="AlphaFoldDB" id="A0AAV5TUH6"/>
<feature type="non-terminal residue" evidence="1">
    <location>
        <position position="81"/>
    </location>
</feature>
<comment type="caution">
    <text evidence="1">The sequence shown here is derived from an EMBL/GenBank/DDBJ whole genome shotgun (WGS) entry which is preliminary data.</text>
</comment>